<dbReference type="SUPFAM" id="SSF53244">
    <property type="entry name" value="MurD-like peptide ligases, peptide-binding domain"/>
    <property type="match status" value="1"/>
</dbReference>
<dbReference type="PANTHER" id="PTHR23135:SF4">
    <property type="entry name" value="UDP-N-ACETYLMURAMOYL-L-ALANYL-D-GLUTAMATE--2,6-DIAMINOPIMELATE LIGASE MURE HOMOLOG, CHLOROPLASTIC"/>
    <property type="match status" value="1"/>
</dbReference>
<dbReference type="UniPathway" id="UPA00219"/>
<dbReference type="Gene3D" id="3.40.1390.10">
    <property type="entry name" value="MurE/MurF, N-terminal domain"/>
    <property type="match status" value="1"/>
</dbReference>
<comment type="PTM">
    <text evidence="12">Carboxylation is probably crucial for Mg(2+) binding and, consequently, for the gamma-phosphate positioning of ATP.</text>
</comment>
<feature type="binding site" evidence="12">
    <location>
        <begin position="120"/>
        <end position="126"/>
    </location>
    <ligand>
        <name>ATP</name>
        <dbReference type="ChEBI" id="CHEBI:30616"/>
    </ligand>
</feature>
<dbReference type="PROSITE" id="PS01011">
    <property type="entry name" value="FOLYLPOLYGLU_SYNT_1"/>
    <property type="match status" value="1"/>
</dbReference>
<dbReference type="InterPro" id="IPR036615">
    <property type="entry name" value="Mur_ligase_C_dom_sf"/>
</dbReference>
<accession>A0A0B3VZN6</accession>
<feature type="binding site" evidence="12">
    <location>
        <position position="195"/>
    </location>
    <ligand>
        <name>UDP-N-acetyl-alpha-D-muramoyl-L-alanyl-D-glutamate</name>
        <dbReference type="ChEBI" id="CHEBI:83900"/>
    </ligand>
</feature>
<keyword evidence="3 12" id="KW-0963">Cytoplasm</keyword>
<feature type="binding site" evidence="12">
    <location>
        <position position="197"/>
    </location>
    <ligand>
        <name>UDP-N-acetyl-alpha-D-muramoyl-L-alanyl-D-glutamate</name>
        <dbReference type="ChEBI" id="CHEBI:83900"/>
    </ligand>
</feature>
<keyword evidence="8 12" id="KW-0133">Cell shape</keyword>
<dbReference type="SUPFAM" id="SSF63418">
    <property type="entry name" value="MurE/MurF N-terminal domain"/>
    <property type="match status" value="1"/>
</dbReference>
<reference evidence="17 18" key="1">
    <citation type="submission" date="2014-12" db="EMBL/GenBank/DDBJ databases">
        <title>Draft genome sequence of Terrisporobacter sp. 08-306576, isolated from the blood culture of a bacteremia patient.</title>
        <authorList>
            <person name="Lund L.C."/>
            <person name="Sydenham T.V."/>
            <person name="Hogh S.V."/>
            <person name="Skov M.N."/>
            <person name="Kemp M."/>
            <person name="Justesen U.S."/>
        </authorList>
    </citation>
    <scope>NUCLEOTIDE SEQUENCE [LARGE SCALE GENOMIC DNA]</scope>
    <source>
        <strain evidence="17 18">08-306576</strain>
    </source>
</reference>
<feature type="binding site" evidence="12">
    <location>
        <position position="33"/>
    </location>
    <ligand>
        <name>UDP-N-acetyl-alpha-D-muramoyl-L-alanyl-D-glutamate</name>
        <dbReference type="ChEBI" id="CHEBI:83900"/>
    </ligand>
</feature>
<keyword evidence="5 12" id="KW-0132">Cell division</keyword>
<feature type="modified residue" description="N6-carboxylysine" evidence="12">
    <location>
        <position position="231"/>
    </location>
</feature>
<evidence type="ECO:0000259" key="16">
    <source>
        <dbReference type="Pfam" id="PF08245"/>
    </source>
</evidence>
<dbReference type="Pfam" id="PF08245">
    <property type="entry name" value="Mur_ligase_M"/>
    <property type="match status" value="1"/>
</dbReference>
<feature type="binding site" evidence="12">
    <location>
        <position position="189"/>
    </location>
    <ligand>
        <name>UDP-N-acetyl-alpha-D-muramoyl-L-alanyl-D-glutamate</name>
        <dbReference type="ChEBI" id="CHEBI:83900"/>
    </ligand>
</feature>
<proteinExistence type="inferred from homology"/>
<dbReference type="PANTHER" id="PTHR23135">
    <property type="entry name" value="MUR LIGASE FAMILY MEMBER"/>
    <property type="match status" value="1"/>
</dbReference>
<evidence type="ECO:0000256" key="4">
    <source>
        <dbReference type="ARBA" id="ARBA00022598"/>
    </source>
</evidence>
<keyword evidence="6 12" id="KW-0547">Nucleotide-binding</keyword>
<dbReference type="Proteomes" id="UP000031189">
    <property type="component" value="Unassembled WGS sequence"/>
</dbReference>
<comment type="similarity">
    <text evidence="2 12">Belongs to the MurCDEF family. MurE subfamily.</text>
</comment>
<dbReference type="HAMAP" id="MF_00208">
    <property type="entry name" value="MurE"/>
    <property type="match status" value="1"/>
</dbReference>
<dbReference type="GO" id="GO:0004326">
    <property type="term" value="F:tetrahydrofolylpolyglutamate synthase activity"/>
    <property type="evidence" value="ECO:0007669"/>
    <property type="project" value="InterPro"/>
</dbReference>
<evidence type="ECO:0000256" key="3">
    <source>
        <dbReference type="ARBA" id="ARBA00022490"/>
    </source>
</evidence>
<dbReference type="InterPro" id="IPR036565">
    <property type="entry name" value="Mur-like_cat_sf"/>
</dbReference>
<dbReference type="GO" id="GO:0008360">
    <property type="term" value="P:regulation of cell shape"/>
    <property type="evidence" value="ECO:0007669"/>
    <property type="project" value="UniProtKB-KW"/>
</dbReference>
<dbReference type="InterPro" id="IPR004101">
    <property type="entry name" value="Mur_ligase_C"/>
</dbReference>
<dbReference type="InterPro" id="IPR000713">
    <property type="entry name" value="Mur_ligase_N"/>
</dbReference>
<dbReference type="EC" id="6.3.2.-" evidence="12"/>
<comment type="cofactor">
    <cofactor evidence="12">
        <name>Mg(2+)</name>
        <dbReference type="ChEBI" id="CHEBI:18420"/>
    </cofactor>
</comment>
<dbReference type="NCBIfam" id="NF001126">
    <property type="entry name" value="PRK00139.1-4"/>
    <property type="match status" value="1"/>
</dbReference>
<dbReference type="GO" id="GO:0009252">
    <property type="term" value="P:peptidoglycan biosynthetic process"/>
    <property type="evidence" value="ECO:0007669"/>
    <property type="project" value="UniProtKB-UniRule"/>
</dbReference>
<keyword evidence="11 12" id="KW-0961">Cell wall biogenesis/degradation</keyword>
<dbReference type="GO" id="GO:0005737">
    <property type="term" value="C:cytoplasm"/>
    <property type="evidence" value="ECO:0007669"/>
    <property type="project" value="UniProtKB-SubCell"/>
</dbReference>
<keyword evidence="9 12" id="KW-0573">Peptidoglycan synthesis</keyword>
<feature type="domain" description="Mur ligase C-terminal" evidence="15">
    <location>
        <begin position="342"/>
        <end position="469"/>
    </location>
</feature>
<evidence type="ECO:0000256" key="7">
    <source>
        <dbReference type="ARBA" id="ARBA00022840"/>
    </source>
</evidence>
<dbReference type="Gene3D" id="3.90.190.20">
    <property type="entry name" value="Mur ligase, C-terminal domain"/>
    <property type="match status" value="1"/>
</dbReference>
<evidence type="ECO:0000256" key="6">
    <source>
        <dbReference type="ARBA" id="ARBA00022741"/>
    </source>
</evidence>
<keyword evidence="18" id="KW-1185">Reference proteome</keyword>
<evidence type="ECO:0000256" key="10">
    <source>
        <dbReference type="ARBA" id="ARBA00023306"/>
    </source>
</evidence>
<comment type="caution">
    <text evidence="17">The sequence shown here is derived from an EMBL/GenBank/DDBJ whole genome shotgun (WGS) entry which is preliminary data.</text>
</comment>
<dbReference type="Pfam" id="PF02875">
    <property type="entry name" value="Mur_ligase_C"/>
    <property type="match status" value="1"/>
</dbReference>
<comment type="caution">
    <text evidence="12">Lacks conserved residue(s) required for the propagation of feature annotation.</text>
</comment>
<dbReference type="Gene3D" id="3.40.1190.10">
    <property type="entry name" value="Mur-like, catalytic domain"/>
    <property type="match status" value="1"/>
</dbReference>
<evidence type="ECO:0000256" key="5">
    <source>
        <dbReference type="ARBA" id="ARBA00022618"/>
    </source>
</evidence>
<evidence type="ECO:0000256" key="1">
    <source>
        <dbReference type="ARBA" id="ARBA00004752"/>
    </source>
</evidence>
<dbReference type="InterPro" id="IPR035911">
    <property type="entry name" value="MurE/MurF_N"/>
</dbReference>
<dbReference type="STRING" id="1577792.QX51_03600"/>
<dbReference type="InterPro" id="IPR013221">
    <property type="entry name" value="Mur_ligase_cen"/>
</dbReference>
<evidence type="ECO:0000256" key="13">
    <source>
        <dbReference type="RuleBase" id="RU004135"/>
    </source>
</evidence>
<keyword evidence="10 12" id="KW-0131">Cell cycle</keyword>
<dbReference type="Pfam" id="PF01225">
    <property type="entry name" value="Mur_ligase"/>
    <property type="match status" value="1"/>
</dbReference>
<keyword evidence="7 12" id="KW-0067">ATP-binding</keyword>
<evidence type="ECO:0000259" key="15">
    <source>
        <dbReference type="Pfam" id="PF02875"/>
    </source>
</evidence>
<evidence type="ECO:0000256" key="8">
    <source>
        <dbReference type="ARBA" id="ARBA00022960"/>
    </source>
</evidence>
<feature type="binding site" evidence="12">
    <location>
        <position position="161"/>
    </location>
    <ligand>
        <name>UDP-N-acetyl-alpha-D-muramoyl-L-alanyl-D-glutamate</name>
        <dbReference type="ChEBI" id="CHEBI:83900"/>
    </ligand>
</feature>
<comment type="pathway">
    <text evidence="1 12 13">Cell wall biogenesis; peptidoglycan biosynthesis.</text>
</comment>
<dbReference type="GO" id="GO:0071555">
    <property type="term" value="P:cell wall organization"/>
    <property type="evidence" value="ECO:0007669"/>
    <property type="project" value="UniProtKB-KW"/>
</dbReference>
<evidence type="ECO:0000256" key="12">
    <source>
        <dbReference type="HAMAP-Rule" id="MF_00208"/>
    </source>
</evidence>
<dbReference type="InterPro" id="IPR018109">
    <property type="entry name" value="Folylpolyglutamate_synth_CS"/>
</dbReference>
<dbReference type="GO" id="GO:0051301">
    <property type="term" value="P:cell division"/>
    <property type="evidence" value="ECO:0007669"/>
    <property type="project" value="UniProtKB-KW"/>
</dbReference>
<evidence type="ECO:0000259" key="14">
    <source>
        <dbReference type="Pfam" id="PF01225"/>
    </source>
</evidence>
<protein>
    <recommendedName>
        <fullName evidence="12">UDP-N-acetylmuramyl-tripeptide synthetase</fullName>
        <ecNumber evidence="12">6.3.2.-</ecNumber>
    </recommendedName>
    <alternativeName>
        <fullName evidence="12">UDP-MurNAc-tripeptide synthetase</fullName>
    </alternativeName>
</protein>
<feature type="domain" description="Mur ligase central" evidence="16">
    <location>
        <begin position="118"/>
        <end position="321"/>
    </location>
</feature>
<dbReference type="InterPro" id="IPR005761">
    <property type="entry name" value="UDP-N-AcMur-Glu-dNH2Pim_ligase"/>
</dbReference>
<dbReference type="AlphaFoldDB" id="A0A0B3VZN6"/>
<keyword evidence="4 12" id="KW-0436">Ligase</keyword>
<organism evidence="17 18">
    <name type="scientific">Terrisporobacter othiniensis</name>
    <dbReference type="NCBI Taxonomy" id="1577792"/>
    <lineage>
        <taxon>Bacteria</taxon>
        <taxon>Bacillati</taxon>
        <taxon>Bacillota</taxon>
        <taxon>Clostridia</taxon>
        <taxon>Peptostreptococcales</taxon>
        <taxon>Peptostreptococcaceae</taxon>
        <taxon>Terrisporobacter</taxon>
    </lineage>
</organism>
<evidence type="ECO:0000313" key="18">
    <source>
        <dbReference type="Proteomes" id="UP000031189"/>
    </source>
</evidence>
<feature type="binding site" evidence="12">
    <location>
        <begin position="162"/>
        <end position="163"/>
    </location>
    <ligand>
        <name>UDP-N-acetyl-alpha-D-muramoyl-L-alanyl-D-glutamate</name>
        <dbReference type="ChEBI" id="CHEBI:83900"/>
    </ligand>
</feature>
<dbReference type="SUPFAM" id="SSF53623">
    <property type="entry name" value="MurD-like peptide ligases, catalytic domain"/>
    <property type="match status" value="1"/>
</dbReference>
<dbReference type="OrthoDB" id="9800958at2"/>
<dbReference type="RefSeq" id="WP_039678550.1">
    <property type="nucleotide sequence ID" value="NZ_JWHR01000040.1"/>
</dbReference>
<dbReference type="GO" id="GO:0000287">
    <property type="term" value="F:magnesium ion binding"/>
    <property type="evidence" value="ECO:0007669"/>
    <property type="project" value="UniProtKB-UniRule"/>
</dbReference>
<comment type="subcellular location">
    <subcellularLocation>
        <location evidence="12 13">Cytoplasm</location>
    </subcellularLocation>
</comment>
<keyword evidence="12" id="KW-0460">Magnesium</keyword>
<gene>
    <name evidence="12" type="primary">murE</name>
    <name evidence="17" type="ORF">QX51_03600</name>
</gene>
<evidence type="ECO:0000313" key="17">
    <source>
        <dbReference type="EMBL" id="KHS58284.1"/>
    </source>
</evidence>
<feature type="domain" description="Mur ligase N-terminal catalytic" evidence="14">
    <location>
        <begin position="26"/>
        <end position="73"/>
    </location>
</feature>
<evidence type="ECO:0000256" key="9">
    <source>
        <dbReference type="ARBA" id="ARBA00022984"/>
    </source>
</evidence>
<name>A0A0B3VZN6_9FIRM</name>
<comment type="function">
    <text evidence="12">Catalyzes the addition of an amino acid to the nucleotide precursor UDP-N-acetylmuramoyl-L-alanyl-D-glutamate (UMAG) in the biosynthesis of bacterial cell-wall peptidoglycan.</text>
</comment>
<dbReference type="EMBL" id="JWHR01000040">
    <property type="protein sequence ID" value="KHS58284.1"/>
    <property type="molecule type" value="Genomic_DNA"/>
</dbReference>
<sequence>MKLFKLMEDVSFTSNLPLEKINEIEIKDIAYNSRSCKEGFIFVALIGETVDGHRFVKNAYDNGARVFLLQKGMESNKSVMELPCDAVKLFVEDSRISLSRISHNFFEKPSNVLKIIGVTGTKGKTTITNYIATVLNESGVNTGVIGTNGTFFNGTYEVTANTTPESYELHRIFRKMLDNGVKCVSMEVSSGGIMQNRVEDVDFDVAIFSNLSPDHIGPKEHPTFEHYLQCKARLFKMAKHGIINVDDEYAKDIIKAATCDVETFAIENNADLTANNIRYSKEIDSLGVSFDCNTRFETFPCFICSPGTFSIYNALAVIAVCKYLDVKREIMIDALKNAKVSGRVEVLSILPYATVIVDYAHNGVSLENILQTLKNYDHQRLVCLFGSVGGRTEIRRKELGDVAARECDLAILTSDNPDYEEPMNVINDIAESFEGSSCEVIKIADREEAIKYAIRNAQEGDMIVFAGKGHEKYQLINGEKLPFDEIAIAKDEAKKVIEEKELLA</sequence>
<evidence type="ECO:0000256" key="2">
    <source>
        <dbReference type="ARBA" id="ARBA00005898"/>
    </source>
</evidence>
<dbReference type="GO" id="GO:0005524">
    <property type="term" value="F:ATP binding"/>
    <property type="evidence" value="ECO:0007669"/>
    <property type="project" value="UniProtKB-UniRule"/>
</dbReference>
<dbReference type="NCBIfam" id="TIGR01085">
    <property type="entry name" value="murE"/>
    <property type="match status" value="1"/>
</dbReference>
<evidence type="ECO:0000256" key="11">
    <source>
        <dbReference type="ARBA" id="ARBA00023316"/>
    </source>
</evidence>